<proteinExistence type="predicted"/>
<name>A0A3E3E7J6_9FIRM</name>
<dbReference type="EMBL" id="QUSL01000050">
    <property type="protein sequence ID" value="RGD78012.1"/>
    <property type="molecule type" value="Genomic_DNA"/>
</dbReference>
<dbReference type="SUPFAM" id="SSF46785">
    <property type="entry name" value="Winged helix' DNA-binding domain"/>
    <property type="match status" value="1"/>
</dbReference>
<dbReference type="EMBL" id="JAQLKE010000002">
    <property type="protein sequence ID" value="MDB7082602.1"/>
    <property type="molecule type" value="Genomic_DNA"/>
</dbReference>
<evidence type="ECO:0000313" key="7">
    <source>
        <dbReference type="EMBL" id="RGD78012.1"/>
    </source>
</evidence>
<keyword evidence="1" id="KW-0678">Repressor</keyword>
<dbReference type="AlphaFoldDB" id="A0A3E3E7J6"/>
<dbReference type="PROSITE" id="PS50949">
    <property type="entry name" value="HTH_GNTR"/>
    <property type="match status" value="1"/>
</dbReference>
<dbReference type="SMART" id="SM00345">
    <property type="entry name" value="HTH_GNTR"/>
    <property type="match status" value="1"/>
</dbReference>
<dbReference type="PANTHER" id="PTHR44846:SF5">
    <property type="entry name" value="HTH-TYPE TRANSCRIPTIONAL REGULATOR GMUR"/>
    <property type="match status" value="1"/>
</dbReference>
<dbReference type="GO" id="GO:0045892">
    <property type="term" value="P:negative regulation of DNA-templated transcription"/>
    <property type="evidence" value="ECO:0007669"/>
    <property type="project" value="TreeGrafter"/>
</dbReference>
<dbReference type="InterPro" id="IPR011663">
    <property type="entry name" value="UTRA"/>
</dbReference>
<keyword evidence="4" id="KW-0804">Transcription</keyword>
<dbReference type="Pfam" id="PF00392">
    <property type="entry name" value="GntR"/>
    <property type="match status" value="1"/>
</dbReference>
<reference evidence="6" key="2">
    <citation type="submission" date="2023-01" db="EMBL/GenBank/DDBJ databases">
        <title>Human gut microbiome strain richness.</title>
        <authorList>
            <person name="Chen-Liaw A."/>
        </authorList>
    </citation>
    <scope>NUCLEOTIDE SEQUENCE</scope>
    <source>
        <strain evidence="6">1001217st2_G6_1001217B_191108</strain>
    </source>
</reference>
<dbReference type="InterPro" id="IPR036390">
    <property type="entry name" value="WH_DNA-bd_sf"/>
</dbReference>
<sequence length="238" mass="27807">MVKYIDIADDIRSKIIEEKYTYGQKLPYEYVLCVTYHCNKETMKKALDILVKEGLIVRRRGAGTFVKDYNPSMESPNKSNYFTKGLTERFAGIKKIDSEIIAFEVIPSDETISKKLQIEEGSFVYHIIRFRKLDDKPYSLEIIYMPISIIPNLKVDHLKTSIYQYIENDLKLKIQSAHKTVRGHLSSQLEQDYLGLKETEPYFEVEQVAYLSSGVIFEYSFSRFHYNDFELQTVTVAM</sequence>
<dbReference type="InterPro" id="IPR000524">
    <property type="entry name" value="Tscrpt_reg_HTH_GntR"/>
</dbReference>
<dbReference type="InterPro" id="IPR036388">
    <property type="entry name" value="WH-like_DNA-bd_sf"/>
</dbReference>
<evidence type="ECO:0000259" key="5">
    <source>
        <dbReference type="PROSITE" id="PS50949"/>
    </source>
</evidence>
<evidence type="ECO:0000313" key="8">
    <source>
        <dbReference type="Proteomes" id="UP000261032"/>
    </source>
</evidence>
<dbReference type="SUPFAM" id="SSF64288">
    <property type="entry name" value="Chorismate lyase-like"/>
    <property type="match status" value="1"/>
</dbReference>
<evidence type="ECO:0000256" key="4">
    <source>
        <dbReference type="ARBA" id="ARBA00023163"/>
    </source>
</evidence>
<feature type="domain" description="HTH gntR-type" evidence="5">
    <location>
        <begin position="1"/>
        <end position="69"/>
    </location>
</feature>
<dbReference type="Proteomes" id="UP001211987">
    <property type="component" value="Unassembled WGS sequence"/>
</dbReference>
<evidence type="ECO:0000313" key="6">
    <source>
        <dbReference type="EMBL" id="MDB7082602.1"/>
    </source>
</evidence>
<dbReference type="Gene3D" id="1.10.10.10">
    <property type="entry name" value="Winged helix-like DNA-binding domain superfamily/Winged helix DNA-binding domain"/>
    <property type="match status" value="1"/>
</dbReference>
<dbReference type="InterPro" id="IPR028978">
    <property type="entry name" value="Chorismate_lyase_/UTRA_dom_sf"/>
</dbReference>
<keyword evidence="2" id="KW-0805">Transcription regulation</keyword>
<dbReference type="InterPro" id="IPR050679">
    <property type="entry name" value="Bact_HTH_transcr_reg"/>
</dbReference>
<dbReference type="GO" id="GO:0003677">
    <property type="term" value="F:DNA binding"/>
    <property type="evidence" value="ECO:0007669"/>
    <property type="project" value="UniProtKB-KW"/>
</dbReference>
<organism evidence="7 8">
    <name type="scientific">Thomasclavelia ramosa</name>
    <dbReference type="NCBI Taxonomy" id="1547"/>
    <lineage>
        <taxon>Bacteria</taxon>
        <taxon>Bacillati</taxon>
        <taxon>Bacillota</taxon>
        <taxon>Erysipelotrichia</taxon>
        <taxon>Erysipelotrichales</taxon>
        <taxon>Coprobacillaceae</taxon>
        <taxon>Thomasclavelia</taxon>
    </lineage>
</organism>
<dbReference type="Gene3D" id="3.40.1410.10">
    <property type="entry name" value="Chorismate lyase-like"/>
    <property type="match status" value="1"/>
</dbReference>
<gene>
    <name evidence="7" type="ORF">DXB93_17625</name>
    <name evidence="6" type="ORF">PM738_02215</name>
</gene>
<dbReference type="CDD" id="cd07377">
    <property type="entry name" value="WHTH_GntR"/>
    <property type="match status" value="1"/>
</dbReference>
<evidence type="ECO:0000256" key="1">
    <source>
        <dbReference type="ARBA" id="ARBA00022491"/>
    </source>
</evidence>
<protein>
    <submittedName>
        <fullName evidence="7">GntR family transcriptional regulator</fullName>
    </submittedName>
</protein>
<reference evidence="7 8" key="1">
    <citation type="submission" date="2018-08" db="EMBL/GenBank/DDBJ databases">
        <title>A genome reference for cultivated species of the human gut microbiota.</title>
        <authorList>
            <person name="Zou Y."/>
            <person name="Xue W."/>
            <person name="Luo G."/>
        </authorList>
    </citation>
    <scope>NUCLEOTIDE SEQUENCE [LARGE SCALE GENOMIC DNA]</scope>
    <source>
        <strain evidence="7 8">OM06-4</strain>
    </source>
</reference>
<dbReference type="Proteomes" id="UP000261032">
    <property type="component" value="Unassembled WGS sequence"/>
</dbReference>
<dbReference type="Pfam" id="PF07702">
    <property type="entry name" value="UTRA"/>
    <property type="match status" value="1"/>
</dbReference>
<dbReference type="RefSeq" id="WP_003534885.1">
    <property type="nucleotide sequence ID" value="NZ_AP031443.1"/>
</dbReference>
<dbReference type="FunFam" id="3.40.1410.10:FF:000008">
    <property type="entry name" value="Transcriptional regulator, GntR family"/>
    <property type="match status" value="1"/>
</dbReference>
<accession>A0A3E3E7J6</accession>
<dbReference type="PANTHER" id="PTHR44846">
    <property type="entry name" value="MANNOSYL-D-GLYCERATE TRANSPORT/METABOLISM SYSTEM REPRESSOR MNGR-RELATED"/>
    <property type="match status" value="1"/>
</dbReference>
<evidence type="ECO:0000256" key="3">
    <source>
        <dbReference type="ARBA" id="ARBA00023125"/>
    </source>
</evidence>
<dbReference type="SMART" id="SM00866">
    <property type="entry name" value="UTRA"/>
    <property type="match status" value="1"/>
</dbReference>
<dbReference type="GeneID" id="64197060"/>
<evidence type="ECO:0000256" key="2">
    <source>
        <dbReference type="ARBA" id="ARBA00023015"/>
    </source>
</evidence>
<comment type="caution">
    <text evidence="7">The sequence shown here is derived from an EMBL/GenBank/DDBJ whole genome shotgun (WGS) entry which is preliminary data.</text>
</comment>
<keyword evidence="3" id="KW-0238">DNA-binding</keyword>
<dbReference type="GO" id="GO:0003700">
    <property type="term" value="F:DNA-binding transcription factor activity"/>
    <property type="evidence" value="ECO:0007669"/>
    <property type="project" value="InterPro"/>
</dbReference>